<reference evidence="6" key="1">
    <citation type="journal article" date="2019" name="Int. J. Syst. Evol. Microbiol.">
        <title>The Global Catalogue of Microorganisms (GCM) 10K type strain sequencing project: providing services to taxonomists for standard genome sequencing and annotation.</title>
        <authorList>
            <consortium name="The Broad Institute Genomics Platform"/>
            <consortium name="The Broad Institute Genome Sequencing Center for Infectious Disease"/>
            <person name="Wu L."/>
            <person name="Ma J."/>
        </authorList>
    </citation>
    <scope>NUCLEOTIDE SEQUENCE [LARGE SCALE GENOMIC DNA]</scope>
    <source>
        <strain evidence="6">NBRC 109341</strain>
    </source>
</reference>
<dbReference type="CDD" id="cd06124">
    <property type="entry name" value="cupin_NimR-like_N"/>
    <property type="match status" value="1"/>
</dbReference>
<keyword evidence="3" id="KW-0804">Transcription</keyword>
<dbReference type="InterPro" id="IPR018060">
    <property type="entry name" value="HTH_AraC"/>
</dbReference>
<sequence>MPTPRRAPPAPSLHQPPYRDALPAAMVFRTAQMPACAVYPQHRHAWGEFVYSFSGVIEVALADRHFMAPPQFGIWLPPGVEHRGSNRQAAVHSSLYVSPELCGPLPAEAGVIAVSPLMRALLDHLRSGAAAGPVLALSAEQQRLLQVLVDQIGHARRVGSYLPQSGDVALGALLQWLQEHPADSRSLAELAGQFHSTERTLSRRCQRDLGMSFAEWRQRLRVIKALPRLDAGEKVESIAFDLGYAGASAFTAMFRRMTGLSPDEHRRAGRAAGHGTLRA</sequence>
<dbReference type="EMBL" id="BSPB01000028">
    <property type="protein sequence ID" value="GLS15572.1"/>
    <property type="molecule type" value="Genomic_DNA"/>
</dbReference>
<dbReference type="InterPro" id="IPR011051">
    <property type="entry name" value="RmlC_Cupin_sf"/>
</dbReference>
<dbReference type="Pfam" id="PF12833">
    <property type="entry name" value="HTH_18"/>
    <property type="match status" value="1"/>
</dbReference>
<dbReference type="InterPro" id="IPR003313">
    <property type="entry name" value="AraC-bd"/>
</dbReference>
<evidence type="ECO:0000256" key="3">
    <source>
        <dbReference type="ARBA" id="ARBA00023163"/>
    </source>
</evidence>
<feature type="domain" description="HTH araC/xylS-type" evidence="4">
    <location>
        <begin position="171"/>
        <end position="268"/>
    </location>
</feature>
<dbReference type="PANTHER" id="PTHR11019">
    <property type="entry name" value="HTH-TYPE TRANSCRIPTIONAL REGULATOR NIMR"/>
    <property type="match status" value="1"/>
</dbReference>
<name>A0ABQ6C5G2_9BURK</name>
<comment type="caution">
    <text evidence="5">The sequence shown here is derived from an EMBL/GenBank/DDBJ whole genome shotgun (WGS) entry which is preliminary data.</text>
</comment>
<evidence type="ECO:0000313" key="6">
    <source>
        <dbReference type="Proteomes" id="UP001156903"/>
    </source>
</evidence>
<dbReference type="PROSITE" id="PS00041">
    <property type="entry name" value="HTH_ARAC_FAMILY_1"/>
    <property type="match status" value="1"/>
</dbReference>
<accession>A0ABQ6C5G2</accession>
<dbReference type="InterPro" id="IPR014710">
    <property type="entry name" value="RmlC-like_jellyroll"/>
</dbReference>
<evidence type="ECO:0000313" key="5">
    <source>
        <dbReference type="EMBL" id="GLS15572.1"/>
    </source>
</evidence>
<keyword evidence="6" id="KW-1185">Reference proteome</keyword>
<dbReference type="SUPFAM" id="SSF46689">
    <property type="entry name" value="Homeodomain-like"/>
    <property type="match status" value="1"/>
</dbReference>
<organism evidence="5 6">
    <name type="scientific">Hydrogenophaga electricum</name>
    <dbReference type="NCBI Taxonomy" id="1230953"/>
    <lineage>
        <taxon>Bacteria</taxon>
        <taxon>Pseudomonadati</taxon>
        <taxon>Pseudomonadota</taxon>
        <taxon>Betaproteobacteria</taxon>
        <taxon>Burkholderiales</taxon>
        <taxon>Comamonadaceae</taxon>
        <taxon>Hydrogenophaga</taxon>
    </lineage>
</organism>
<evidence type="ECO:0000256" key="2">
    <source>
        <dbReference type="ARBA" id="ARBA00023125"/>
    </source>
</evidence>
<gene>
    <name evidence="5" type="ORF">GCM10007935_30080</name>
</gene>
<dbReference type="InterPro" id="IPR018062">
    <property type="entry name" value="HTH_AraC-typ_CS"/>
</dbReference>
<dbReference type="PROSITE" id="PS01124">
    <property type="entry name" value="HTH_ARAC_FAMILY_2"/>
    <property type="match status" value="1"/>
</dbReference>
<evidence type="ECO:0000256" key="1">
    <source>
        <dbReference type="ARBA" id="ARBA00023015"/>
    </source>
</evidence>
<keyword evidence="2" id="KW-0238">DNA-binding</keyword>
<dbReference type="RefSeq" id="WP_284308435.1">
    <property type="nucleotide sequence ID" value="NZ_BSPB01000028.1"/>
</dbReference>
<dbReference type="Proteomes" id="UP001156903">
    <property type="component" value="Unassembled WGS sequence"/>
</dbReference>
<dbReference type="Gene3D" id="2.60.120.10">
    <property type="entry name" value="Jelly Rolls"/>
    <property type="match status" value="1"/>
</dbReference>
<dbReference type="SMART" id="SM00342">
    <property type="entry name" value="HTH_ARAC"/>
    <property type="match status" value="1"/>
</dbReference>
<keyword evidence="1" id="KW-0805">Transcription regulation</keyword>
<dbReference type="Pfam" id="PF02311">
    <property type="entry name" value="AraC_binding"/>
    <property type="match status" value="1"/>
</dbReference>
<proteinExistence type="predicted"/>
<protein>
    <submittedName>
        <fullName evidence="5">AraC family transcriptional regulator</fullName>
    </submittedName>
</protein>
<dbReference type="Gene3D" id="1.10.10.60">
    <property type="entry name" value="Homeodomain-like"/>
    <property type="match status" value="1"/>
</dbReference>
<dbReference type="InterPro" id="IPR009057">
    <property type="entry name" value="Homeodomain-like_sf"/>
</dbReference>
<dbReference type="SUPFAM" id="SSF51182">
    <property type="entry name" value="RmlC-like cupins"/>
    <property type="match status" value="1"/>
</dbReference>
<evidence type="ECO:0000259" key="4">
    <source>
        <dbReference type="PROSITE" id="PS01124"/>
    </source>
</evidence>
<dbReference type="PANTHER" id="PTHR11019:SF190">
    <property type="entry name" value="ARAC-FAMILY REGULATORY PROTEIN"/>
    <property type="match status" value="1"/>
</dbReference>